<dbReference type="GO" id="GO:0016853">
    <property type="term" value="F:isomerase activity"/>
    <property type="evidence" value="ECO:0007669"/>
    <property type="project" value="UniProtKB-KW"/>
</dbReference>
<feature type="domain" description="SIS" evidence="1">
    <location>
        <begin position="37"/>
        <end position="195"/>
    </location>
</feature>
<protein>
    <submittedName>
        <fullName evidence="2">Phosphoheptose isomerase</fullName>
    </submittedName>
</protein>
<dbReference type="Gene3D" id="3.40.50.10490">
    <property type="entry name" value="Glucose-6-phosphate isomerase like protein, domain 1"/>
    <property type="match status" value="1"/>
</dbReference>
<dbReference type="InterPro" id="IPR050099">
    <property type="entry name" value="SIS_GmhA/DiaA_subfam"/>
</dbReference>
<dbReference type="GO" id="GO:0097367">
    <property type="term" value="F:carbohydrate derivative binding"/>
    <property type="evidence" value="ECO:0007669"/>
    <property type="project" value="InterPro"/>
</dbReference>
<dbReference type="AlphaFoldDB" id="A0A2A2F5Y2"/>
<gene>
    <name evidence="2" type="ORF">CK501_12200</name>
</gene>
<dbReference type="Proteomes" id="UP000218896">
    <property type="component" value="Unassembled WGS sequence"/>
</dbReference>
<evidence type="ECO:0000313" key="3">
    <source>
        <dbReference type="Proteomes" id="UP000218896"/>
    </source>
</evidence>
<sequence>MSDTEQRFNQHIASHMECIGETASIVAPVLGQAAGAIVETLLSERQVLVCGSGKANAFAQYFASCMLAYHETERPALPVLNLGADATTLAAIGLNNRIQEVFSRQIQALGHEGDSLLLLTDDGNRSSLIQALQAAHDRGIRVIAITGRSETDIHALFHEDDIDITLPDVGAACTAELMVVILNALCSEIEAHLFSDG</sequence>
<keyword evidence="3" id="KW-1185">Reference proteome</keyword>
<dbReference type="InterPro" id="IPR001347">
    <property type="entry name" value="SIS_dom"/>
</dbReference>
<dbReference type="GO" id="GO:1901135">
    <property type="term" value="P:carbohydrate derivative metabolic process"/>
    <property type="evidence" value="ECO:0007669"/>
    <property type="project" value="InterPro"/>
</dbReference>
<dbReference type="PANTHER" id="PTHR30390">
    <property type="entry name" value="SEDOHEPTULOSE 7-PHOSPHATE ISOMERASE / DNAA INITIATOR-ASSOCIATING FACTOR FOR REPLICATION INITIATION"/>
    <property type="match status" value="1"/>
</dbReference>
<dbReference type="InterPro" id="IPR046348">
    <property type="entry name" value="SIS_dom_sf"/>
</dbReference>
<comment type="caution">
    <text evidence="2">The sequence shown here is derived from an EMBL/GenBank/DDBJ whole genome shotgun (WGS) entry which is preliminary data.</text>
</comment>
<name>A0A2A2F5Y2_9GAMM</name>
<dbReference type="RefSeq" id="WP_095618021.1">
    <property type="nucleotide sequence ID" value="NZ_NSKD01000005.1"/>
</dbReference>
<dbReference type="PANTHER" id="PTHR30390:SF6">
    <property type="entry name" value="DNAA INITIATOR-ASSOCIATING PROTEIN DIAA"/>
    <property type="match status" value="1"/>
</dbReference>
<dbReference type="PROSITE" id="PS51464">
    <property type="entry name" value="SIS"/>
    <property type="match status" value="1"/>
</dbReference>
<dbReference type="OrthoDB" id="9810929at2"/>
<accession>A0A2A2F5Y2</accession>
<proteinExistence type="predicted"/>
<organism evidence="2 3">
    <name type="scientific">Halovibrio salipaludis</name>
    <dbReference type="NCBI Taxonomy" id="2032626"/>
    <lineage>
        <taxon>Bacteria</taxon>
        <taxon>Pseudomonadati</taxon>
        <taxon>Pseudomonadota</taxon>
        <taxon>Gammaproteobacteria</taxon>
        <taxon>Oceanospirillales</taxon>
        <taxon>Halomonadaceae</taxon>
        <taxon>Halovibrio</taxon>
    </lineage>
</organism>
<dbReference type="SUPFAM" id="SSF53697">
    <property type="entry name" value="SIS domain"/>
    <property type="match status" value="1"/>
</dbReference>
<evidence type="ECO:0000259" key="1">
    <source>
        <dbReference type="PROSITE" id="PS51464"/>
    </source>
</evidence>
<dbReference type="Pfam" id="PF13580">
    <property type="entry name" value="SIS_2"/>
    <property type="match status" value="1"/>
</dbReference>
<keyword evidence="2" id="KW-0413">Isomerase</keyword>
<evidence type="ECO:0000313" key="2">
    <source>
        <dbReference type="EMBL" id="PAU79953.1"/>
    </source>
</evidence>
<dbReference type="InterPro" id="IPR035461">
    <property type="entry name" value="GmhA/DiaA"/>
</dbReference>
<dbReference type="CDD" id="cd05006">
    <property type="entry name" value="SIS_GmhA"/>
    <property type="match status" value="1"/>
</dbReference>
<reference evidence="2 3" key="1">
    <citation type="submission" date="2017-08" db="EMBL/GenBank/DDBJ databases">
        <title>Halovibrio sewagensis sp. nov., isolated from wastewater of high salinity.</title>
        <authorList>
            <person name="Dong X."/>
            <person name="Zhang G."/>
        </authorList>
    </citation>
    <scope>NUCLEOTIDE SEQUENCE [LARGE SCALE GENOMIC DNA]</scope>
    <source>
        <strain evidence="2 3">YL5-2</strain>
    </source>
</reference>
<dbReference type="EMBL" id="NSKD01000005">
    <property type="protein sequence ID" value="PAU79953.1"/>
    <property type="molecule type" value="Genomic_DNA"/>
</dbReference>